<sequence length="709" mass="77367">MLATYRQWNRRVRSLLWAVTVIGVLAALPLGFARHGVEQTSREVEFVFDYRDLVTISAYKARPQDFIRGELVKMKERGITTMAVYEGTFEELSWAGRLTVYSSAQAAALYGKPAPVNENFTYVLFADDASRKAIEPLIRKAFAPIQVAVRDWSFGGRAGLVLETPVENAAVRPMMPDPIALEQLKRAGFQILPRLSDRMRPYNAVEMEAMMRRFAELGVKRILFDGEQVTGFGDQAKLKSLDHLALLLKKYNIGVATIENISVPQFGLDKLAYLTDYNAARLYSLSEADSAALSPATISDRFVLAAKDRNIRLFFLNGSPIRSINKAGILDPLDNLYAAIGGSEDERGAVAKLADAGFKTGSAKPFEYDYAGWQKALRAVVAAGAIAIIALLVGTFAPALLLPALLLGLMGSAGLYLLDTALLEQALALGAAIAAPTLAVIWALSRVRAHTEGNRRTVGGWNEASTEAAAARSDRLFGGQWMFDGMPAGKRLISALGLYAVTAVISLMGAALVFGLLNNITYMLLLQQFRGVGLLALAPIALTALYVFLYTGRSVWDNFRKLLRLQITVLWVAAAAVIGVVGLYYLSRTGNTGQASSLELVFRNLLENTFGVRPRTKEFLIAHPLFLLGLFLSLRYRAAWVFMIIAAMGQLSIVGTFSHIHTPIAISLVRVLLGLGLGAIIGLCLIAVWQLAEGVWKAWTLRVTAKRSD</sequence>
<evidence type="ECO:0000256" key="1">
    <source>
        <dbReference type="SAM" id="Phobius"/>
    </source>
</evidence>
<gene>
    <name evidence="2" type="ORF">BG53_07995</name>
</gene>
<dbReference type="Proteomes" id="UP000053750">
    <property type="component" value="Unassembled WGS sequence"/>
</dbReference>
<feature type="transmembrane region" description="Helical" evidence="1">
    <location>
        <begin position="638"/>
        <end position="660"/>
    </location>
</feature>
<dbReference type="RefSeq" id="WP_036584982.1">
    <property type="nucleotide sequence ID" value="NZ_KK082136.1"/>
</dbReference>
<evidence type="ECO:0000313" key="3">
    <source>
        <dbReference type="Proteomes" id="UP000053750"/>
    </source>
</evidence>
<accession>A0A9W5RZR8</accession>
<feature type="transmembrane region" description="Helical" evidence="1">
    <location>
        <begin position="562"/>
        <end position="586"/>
    </location>
</feature>
<name>A0A9W5RZR8_9BACL</name>
<dbReference type="EMBL" id="JFHU01000217">
    <property type="protein sequence ID" value="EXX85640.1"/>
    <property type="molecule type" value="Genomic_DNA"/>
</dbReference>
<evidence type="ECO:0000313" key="2">
    <source>
        <dbReference type="EMBL" id="EXX85640.1"/>
    </source>
</evidence>
<dbReference type="AlphaFoldDB" id="A0A9W5RZR8"/>
<feature type="transmembrane region" description="Helical" evidence="1">
    <location>
        <begin position="529"/>
        <end position="550"/>
    </location>
</feature>
<keyword evidence="1" id="KW-0472">Membrane</keyword>
<feature type="transmembrane region" description="Helical" evidence="1">
    <location>
        <begin position="426"/>
        <end position="445"/>
    </location>
</feature>
<proteinExistence type="predicted"/>
<feature type="transmembrane region" description="Helical" evidence="1">
    <location>
        <begin position="492"/>
        <end position="517"/>
    </location>
</feature>
<dbReference type="InterPro" id="IPR043748">
    <property type="entry name" value="DUF5693"/>
</dbReference>
<reference evidence="2 3" key="1">
    <citation type="submission" date="2014-02" db="EMBL/GenBank/DDBJ databases">
        <title>Genome sequence of Paenibacillus darwinianus reveals adaptive mechanisms for survival in Antarctic soils.</title>
        <authorList>
            <person name="Dsouza M."/>
            <person name="Taylor M.W."/>
            <person name="Turner S.J."/>
            <person name="Aislabie J."/>
        </authorList>
    </citation>
    <scope>NUCLEOTIDE SEQUENCE [LARGE SCALE GENOMIC DNA]</scope>
    <source>
        <strain evidence="2 3">CE1</strain>
    </source>
</reference>
<feature type="transmembrane region" description="Helical" evidence="1">
    <location>
        <begin position="672"/>
        <end position="692"/>
    </location>
</feature>
<dbReference type="Pfam" id="PF18949">
    <property type="entry name" value="DUF5693"/>
    <property type="match status" value="1"/>
</dbReference>
<protein>
    <submittedName>
        <fullName evidence="2">Uncharacterized protein</fullName>
    </submittedName>
</protein>
<keyword evidence="3" id="KW-1185">Reference proteome</keyword>
<keyword evidence="1" id="KW-1133">Transmembrane helix</keyword>
<feature type="transmembrane region" description="Helical" evidence="1">
    <location>
        <begin position="15"/>
        <end position="33"/>
    </location>
</feature>
<feature type="transmembrane region" description="Helical" evidence="1">
    <location>
        <begin position="380"/>
        <end position="406"/>
    </location>
</feature>
<keyword evidence="1" id="KW-0812">Transmembrane</keyword>
<organism evidence="2 3">
    <name type="scientific">Paenibacillus darwinianus</name>
    <dbReference type="NCBI Taxonomy" id="1380763"/>
    <lineage>
        <taxon>Bacteria</taxon>
        <taxon>Bacillati</taxon>
        <taxon>Bacillota</taxon>
        <taxon>Bacilli</taxon>
        <taxon>Bacillales</taxon>
        <taxon>Paenibacillaceae</taxon>
        <taxon>Paenibacillus</taxon>
    </lineage>
</organism>
<comment type="caution">
    <text evidence="2">The sequence shown here is derived from an EMBL/GenBank/DDBJ whole genome shotgun (WGS) entry which is preliminary data.</text>
</comment>
<dbReference type="OrthoDB" id="3805529at2"/>